<dbReference type="InterPro" id="IPR051260">
    <property type="entry name" value="Diverse_substr_monoxygenases"/>
</dbReference>
<evidence type="ECO:0000256" key="4">
    <source>
        <dbReference type="ARBA" id="ARBA00023033"/>
    </source>
</evidence>
<reference evidence="5" key="1">
    <citation type="submission" date="2023-07" db="EMBL/GenBank/DDBJ databases">
        <title>Mycolicibacterium sp. nov., a novel bacterial species.</title>
        <authorList>
            <person name="Cao Y."/>
        </authorList>
    </citation>
    <scope>NUCLEOTIDE SEQUENCE</scope>
    <source>
        <strain evidence="5">KC 300</strain>
    </source>
</reference>
<comment type="caution">
    <text evidence="5">The sequence shown here is derived from an EMBL/GenBank/DDBJ whole genome shotgun (WGS) entry which is preliminary data.</text>
</comment>
<protein>
    <submittedName>
        <fullName evidence="5">LLM class flavin-dependent oxidoreductase</fullName>
    </submittedName>
</protein>
<keyword evidence="6" id="KW-1185">Reference proteome</keyword>
<evidence type="ECO:0000256" key="2">
    <source>
        <dbReference type="ARBA" id="ARBA00022643"/>
    </source>
</evidence>
<dbReference type="RefSeq" id="WP_302913127.1">
    <property type="nucleotide sequence ID" value="NZ_JAUMSQ010000022.1"/>
</dbReference>
<accession>A0ABT8UDB4</accession>
<gene>
    <name evidence="5" type="ORF">Q2100_05290</name>
</gene>
<dbReference type="EMBL" id="JAUMSQ010000022">
    <property type="protein sequence ID" value="MDO3635156.1"/>
    <property type="molecule type" value="Genomic_DNA"/>
</dbReference>
<keyword evidence="2" id="KW-0288">FMN</keyword>
<keyword evidence="1" id="KW-0285">Flavoprotein</keyword>
<sequence>MPVLAPGGLSVGVEIVGDEYQSARAIGSLTATLERSGVHYLVIGAERGEPGYLPATSLDPSVVATVAARHSTEIGVVVAAAAHRDHPYNLARRLLSVDHAARGRVGWLALDTDRRIGLDAQSDTWTGARLDPAHTAEAVAAVRALWRTWPLGSVLGDRETGVFTDTSQIRHADVDGVYSIAGPMNVPGSLQGDLPVWQHDSPAVRDADLVIVEEDEPVPDRPAVVRLRAAVGLEATLERLSRTAGAVGV</sequence>
<dbReference type="InterPro" id="IPR036661">
    <property type="entry name" value="Luciferase-like_sf"/>
</dbReference>
<evidence type="ECO:0000256" key="1">
    <source>
        <dbReference type="ARBA" id="ARBA00022630"/>
    </source>
</evidence>
<dbReference type="PANTHER" id="PTHR30011:SF16">
    <property type="entry name" value="C2H2 FINGER DOMAIN TRANSCRIPTION FACTOR (EUROFUNG)-RELATED"/>
    <property type="match status" value="1"/>
</dbReference>
<evidence type="ECO:0000313" key="5">
    <source>
        <dbReference type="EMBL" id="MDO3635156.1"/>
    </source>
</evidence>
<dbReference type="Gene3D" id="3.20.20.30">
    <property type="entry name" value="Luciferase-like domain"/>
    <property type="match status" value="1"/>
</dbReference>
<evidence type="ECO:0000313" key="6">
    <source>
        <dbReference type="Proteomes" id="UP001168823"/>
    </source>
</evidence>
<dbReference type="Proteomes" id="UP001168823">
    <property type="component" value="Unassembled WGS sequence"/>
</dbReference>
<proteinExistence type="predicted"/>
<evidence type="ECO:0000256" key="3">
    <source>
        <dbReference type="ARBA" id="ARBA00023002"/>
    </source>
</evidence>
<organism evidence="5 6">
    <name type="scientific">Mycolicibacterium arseniciresistens</name>
    <dbReference type="NCBI Taxonomy" id="3062257"/>
    <lineage>
        <taxon>Bacteria</taxon>
        <taxon>Bacillati</taxon>
        <taxon>Actinomycetota</taxon>
        <taxon>Actinomycetes</taxon>
        <taxon>Mycobacteriales</taxon>
        <taxon>Mycobacteriaceae</taxon>
        <taxon>Mycolicibacterium</taxon>
    </lineage>
</organism>
<feature type="non-terminal residue" evidence="5">
    <location>
        <position position="249"/>
    </location>
</feature>
<keyword evidence="4" id="KW-0503">Monooxygenase</keyword>
<keyword evidence="3" id="KW-0560">Oxidoreductase</keyword>
<dbReference type="SUPFAM" id="SSF51679">
    <property type="entry name" value="Bacterial luciferase-like"/>
    <property type="match status" value="1"/>
</dbReference>
<dbReference type="PANTHER" id="PTHR30011">
    <property type="entry name" value="ALKANESULFONATE MONOOXYGENASE-RELATED"/>
    <property type="match status" value="1"/>
</dbReference>
<name>A0ABT8UDB4_9MYCO</name>